<gene>
    <name evidence="4" type="ORF">WKI299_LOCUS16877</name>
</gene>
<evidence type="ECO:0000256" key="2">
    <source>
        <dbReference type="SAM" id="MobiDB-lite"/>
    </source>
</evidence>
<dbReference type="GO" id="GO:0008270">
    <property type="term" value="F:zinc ion binding"/>
    <property type="evidence" value="ECO:0007669"/>
    <property type="project" value="UniProtKB-KW"/>
</dbReference>
<proteinExistence type="predicted"/>
<comment type="caution">
    <text evidence="4">The sequence shown here is derived from an EMBL/GenBank/DDBJ whole genome shotgun (WGS) entry which is preliminary data.</text>
</comment>
<dbReference type="PROSITE" id="PS50158">
    <property type="entry name" value="ZF_CCHC"/>
    <property type="match status" value="1"/>
</dbReference>
<accession>A0A816STH9</accession>
<organism evidence="4 5">
    <name type="scientific">Rotaria magnacalcarata</name>
    <dbReference type="NCBI Taxonomy" id="392030"/>
    <lineage>
        <taxon>Eukaryota</taxon>
        <taxon>Metazoa</taxon>
        <taxon>Spiralia</taxon>
        <taxon>Gnathifera</taxon>
        <taxon>Rotifera</taxon>
        <taxon>Eurotatoria</taxon>
        <taxon>Bdelloidea</taxon>
        <taxon>Philodinida</taxon>
        <taxon>Philodinidae</taxon>
        <taxon>Rotaria</taxon>
    </lineage>
</organism>
<name>A0A816STH9_9BILA</name>
<reference evidence="4" key="1">
    <citation type="submission" date="2021-02" db="EMBL/GenBank/DDBJ databases">
        <authorList>
            <person name="Nowell W R."/>
        </authorList>
    </citation>
    <scope>NUCLEOTIDE SEQUENCE</scope>
</reference>
<protein>
    <recommendedName>
        <fullName evidence="3">CCHC-type domain-containing protein</fullName>
    </recommendedName>
</protein>
<feature type="compositionally biased region" description="Low complexity" evidence="2">
    <location>
        <begin position="219"/>
        <end position="230"/>
    </location>
</feature>
<dbReference type="Proteomes" id="UP000663856">
    <property type="component" value="Unassembled WGS sequence"/>
</dbReference>
<keyword evidence="1" id="KW-0479">Metal-binding</keyword>
<feature type="compositionally biased region" description="Polar residues" evidence="2">
    <location>
        <begin position="266"/>
        <end position="285"/>
    </location>
</feature>
<feature type="domain" description="CCHC-type" evidence="3">
    <location>
        <begin position="501"/>
        <end position="515"/>
    </location>
</feature>
<dbReference type="EMBL" id="CAJNRF010006779">
    <property type="protein sequence ID" value="CAF2084620.1"/>
    <property type="molecule type" value="Genomic_DNA"/>
</dbReference>
<evidence type="ECO:0000259" key="3">
    <source>
        <dbReference type="PROSITE" id="PS50158"/>
    </source>
</evidence>
<dbReference type="AlphaFoldDB" id="A0A816STH9"/>
<feature type="region of interest" description="Disordered" evidence="2">
    <location>
        <begin position="140"/>
        <end position="302"/>
    </location>
</feature>
<feature type="compositionally biased region" description="Basic and acidic residues" evidence="2">
    <location>
        <begin position="286"/>
        <end position="302"/>
    </location>
</feature>
<feature type="compositionally biased region" description="Basic and acidic residues" evidence="2">
    <location>
        <begin position="145"/>
        <end position="161"/>
    </location>
</feature>
<keyword evidence="1" id="KW-0863">Zinc-finger</keyword>
<evidence type="ECO:0000313" key="4">
    <source>
        <dbReference type="EMBL" id="CAF2084620.1"/>
    </source>
</evidence>
<dbReference type="GO" id="GO:0003676">
    <property type="term" value="F:nucleic acid binding"/>
    <property type="evidence" value="ECO:0007669"/>
    <property type="project" value="InterPro"/>
</dbReference>
<evidence type="ECO:0000313" key="5">
    <source>
        <dbReference type="Proteomes" id="UP000663856"/>
    </source>
</evidence>
<feature type="compositionally biased region" description="Basic and acidic residues" evidence="2">
    <location>
        <begin position="250"/>
        <end position="262"/>
    </location>
</feature>
<sequence>MSIYTKITASLPFIEVDLNLTSKQMSMFIKGLKYVIPCQRRFSRKPIEQMVNEQYQNISTIVKNCLKDHYIPTTDLRAKQAFQELKYHFSFRTLKSKLNNQIKKMANNHYLNMTSKEKDDLCDNNREIIEEMIRSKNMNIAPSHLEIEDQNAKTENKENSKKLKRQLTSASYCDGENSQDDENNPFIFITRGNKRKQRSQERNTITISDNSETDTYEQNRNTKANRNNNRIFVNSRNQIHNNKYTNTKQSSKDISDCEDTRRRTPYHNQGQNCDDSGMSHRQMSKPNHDQHETDKTANPEKNKENIFISQKALNFAAEQHLPPLHIKCTPKLNDHQKGKEIVKALFLHIDNDFKKLNKYFIKPLGFEYWFIDKNGDLICFAKDIELFVFLCDVNNYPKMLLQTEILPSKPKHLPSQHSLIMKYVPNYITIEEMQKEVNIHINTLFNIEEMNGSKTSKSRHLRIEIKSSVDYEKLMRQGGITIDGQIFELNEFLPPPRILICSKCNDPGHVRKDCKFEYDACRRCGDDRSIGNHNECIISCHRCKQNHSATDYQCQYLIEYRRMLLQQLKQKPYLIPPNVKLFVPTEYRKDGDNDNKIVSSRIAKSNTNEFNKTMINNQNNPIPFNINRHAWPTLEKQQSNSIISTLNDEIWKEIRSRQYEIDKLKEDLNLKIQQSQDRYEDHAKKIKSILLIISAQNKHQQENVERCYTILNDFMPLLSATLTLFQKLTTNFNEHNKTAGNDKNNETSDLVQYISNSINYMKDRNDTLITSQRSLNSLVEQQGQLLFQAINNLDLNNE</sequence>
<feature type="compositionally biased region" description="Polar residues" evidence="2">
    <location>
        <begin position="231"/>
        <end position="249"/>
    </location>
</feature>
<evidence type="ECO:0000256" key="1">
    <source>
        <dbReference type="PROSITE-ProRule" id="PRU00047"/>
    </source>
</evidence>
<dbReference type="InterPro" id="IPR001878">
    <property type="entry name" value="Znf_CCHC"/>
</dbReference>
<keyword evidence="1" id="KW-0862">Zinc</keyword>